<protein>
    <submittedName>
        <fullName evidence="2">Uncharacterized protein</fullName>
    </submittedName>
</protein>
<reference evidence="2 3" key="1">
    <citation type="submission" date="2019-04" db="EMBL/GenBank/DDBJ databases">
        <title>Annotation for the trematode Fasciola gigantica.</title>
        <authorList>
            <person name="Choi Y.-J."/>
        </authorList>
    </citation>
    <scope>NUCLEOTIDE SEQUENCE [LARGE SCALE GENOMIC DNA]</scope>
    <source>
        <strain evidence="2">Uganda_cow_1</strain>
    </source>
</reference>
<keyword evidence="3" id="KW-1185">Reference proteome</keyword>
<dbReference type="Proteomes" id="UP000316759">
    <property type="component" value="Unassembled WGS sequence"/>
</dbReference>
<proteinExistence type="predicted"/>
<gene>
    <name evidence="2" type="ORF">FGIG_03482</name>
</gene>
<organism evidence="2 3">
    <name type="scientific">Fasciola gigantica</name>
    <name type="common">Giant liver fluke</name>
    <dbReference type="NCBI Taxonomy" id="46835"/>
    <lineage>
        <taxon>Eukaryota</taxon>
        <taxon>Metazoa</taxon>
        <taxon>Spiralia</taxon>
        <taxon>Lophotrochozoa</taxon>
        <taxon>Platyhelminthes</taxon>
        <taxon>Trematoda</taxon>
        <taxon>Digenea</taxon>
        <taxon>Plagiorchiida</taxon>
        <taxon>Echinostomata</taxon>
        <taxon>Echinostomatoidea</taxon>
        <taxon>Fasciolidae</taxon>
        <taxon>Fasciola</taxon>
    </lineage>
</organism>
<evidence type="ECO:0000313" key="3">
    <source>
        <dbReference type="Proteomes" id="UP000316759"/>
    </source>
</evidence>
<dbReference type="OrthoDB" id="6288808at2759"/>
<accession>A0A504YB70</accession>
<evidence type="ECO:0000313" key="2">
    <source>
        <dbReference type="EMBL" id="TPP58263.1"/>
    </source>
</evidence>
<feature type="region of interest" description="Disordered" evidence="1">
    <location>
        <begin position="65"/>
        <end position="97"/>
    </location>
</feature>
<feature type="compositionally biased region" description="Polar residues" evidence="1">
    <location>
        <begin position="77"/>
        <end position="89"/>
    </location>
</feature>
<dbReference type="EMBL" id="SUNJ01012182">
    <property type="protein sequence ID" value="TPP58263.1"/>
    <property type="molecule type" value="Genomic_DNA"/>
</dbReference>
<evidence type="ECO:0000256" key="1">
    <source>
        <dbReference type="SAM" id="MobiDB-lite"/>
    </source>
</evidence>
<sequence>MILERQHSRWRIHEAEIKFECYSCVVPLSLSSAPPPLPSSQRTHAQSVFDLSANQTINMSILPPTLDELRQREQAKKGTQNAKTQQSNDTENRKPSCVGFVTTRHRCSVTTVSGHTRYGRVRSR</sequence>
<name>A0A504YB70_FASGI</name>
<comment type="caution">
    <text evidence="2">The sequence shown here is derived from an EMBL/GenBank/DDBJ whole genome shotgun (WGS) entry which is preliminary data.</text>
</comment>
<feature type="compositionally biased region" description="Basic and acidic residues" evidence="1">
    <location>
        <begin position="67"/>
        <end position="76"/>
    </location>
</feature>
<dbReference type="AlphaFoldDB" id="A0A504YB70"/>